<dbReference type="SUPFAM" id="SSF47384">
    <property type="entry name" value="Homodimeric domain of signal transducing histidine kinase"/>
    <property type="match status" value="1"/>
</dbReference>
<comment type="catalytic activity">
    <reaction evidence="1">
        <text>ATP + protein L-histidine = ADP + protein N-phospho-L-histidine.</text>
        <dbReference type="EC" id="2.7.13.3"/>
    </reaction>
</comment>
<dbReference type="RefSeq" id="WP_054584801.1">
    <property type="nucleotide sequence ID" value="NZ_LGUC01000002.1"/>
</dbReference>
<dbReference type="InterPro" id="IPR001610">
    <property type="entry name" value="PAC"/>
</dbReference>
<feature type="domain" description="PAS" evidence="9">
    <location>
        <begin position="110"/>
        <end position="159"/>
    </location>
</feature>
<feature type="region of interest" description="Disordered" evidence="7">
    <location>
        <begin position="417"/>
        <end position="453"/>
    </location>
</feature>
<dbReference type="PROSITE" id="PS50109">
    <property type="entry name" value="HIS_KIN"/>
    <property type="match status" value="1"/>
</dbReference>
<evidence type="ECO:0000259" key="10">
    <source>
        <dbReference type="PROSITE" id="PS50113"/>
    </source>
</evidence>
<dbReference type="InterPro" id="IPR013767">
    <property type="entry name" value="PAS_fold"/>
</dbReference>
<dbReference type="CDD" id="cd00082">
    <property type="entry name" value="HisKA"/>
    <property type="match status" value="1"/>
</dbReference>
<dbReference type="SMART" id="SM00387">
    <property type="entry name" value="HATPase_c"/>
    <property type="match status" value="1"/>
</dbReference>
<evidence type="ECO:0000259" key="9">
    <source>
        <dbReference type="PROSITE" id="PS50112"/>
    </source>
</evidence>
<dbReference type="InterPro" id="IPR004358">
    <property type="entry name" value="Sig_transdc_His_kin-like_C"/>
</dbReference>
<comment type="caution">
    <text evidence="11">The sequence shown here is derived from an EMBL/GenBank/DDBJ whole genome shotgun (WGS) entry which is preliminary data.</text>
</comment>
<keyword evidence="12" id="KW-1185">Reference proteome</keyword>
<dbReference type="SMART" id="SM00388">
    <property type="entry name" value="HisKA"/>
    <property type="match status" value="1"/>
</dbReference>
<dbReference type="OrthoDB" id="3369at2157"/>
<dbReference type="SUPFAM" id="SSF55785">
    <property type="entry name" value="PYP-like sensor domain (PAS domain)"/>
    <property type="match status" value="2"/>
</dbReference>
<dbReference type="Gene3D" id="3.30.565.10">
    <property type="entry name" value="Histidine kinase-like ATPase, C-terminal domain"/>
    <property type="match status" value="1"/>
</dbReference>
<feature type="domain" description="PAC" evidence="10">
    <location>
        <begin position="37"/>
        <end position="89"/>
    </location>
</feature>
<keyword evidence="6" id="KW-0175">Coiled coil</keyword>
<feature type="compositionally biased region" description="Basic and acidic residues" evidence="7">
    <location>
        <begin position="524"/>
        <end position="533"/>
    </location>
</feature>
<sequence length="558" mass="62516">MGYDEEAELIGKPVREFFVDPEAALQVMDEALETGSWEGELQAVRDDGTTFDTYCSVSYVVDDEGEPIALMASFVDITDRKRRERELAEQREKYATLVEQSHDGVAIVQNGEFVFANARLAEITEYEIDELRGRPFVDVIAPEDRQLVRERYERRLDPDADPPPSRYTLTFKTKDGSERVAEVSVADIQYEGSPAALASVRDVTERQRYEDELEQANEELEVLNRVVRHDIRNDMAVMLGWGELLEGHVDDDGAEFLEKILRSGEHIVELTETARDYVETLTTDEEVDVKPTELREKLTNEITLRREAHPQAEIRVDEPIPEIEVRANEMLPSVFRNLLNNAVQHNDKDQPIVEVGVEERADDIRVTVADNGPGVPAEQQETIFGKGEMSLDSSGTGIGLYLARTLVDQYGGDIWVEDNDPEGRCSRSRFRKPTETGRGSNSPPPRGFPTGRQCLRRDSVSLPAEENTRSGTLVADDRFSRKRLFMGARTGNGAVTFAKSTLLEDRGVCPRRAVAASRCGKGGGGDDRDRPEPSRSAALRRGVGRYWSSTFETAVGRT</sequence>
<accession>A0A0P7GU34</accession>
<keyword evidence="3" id="KW-0597">Phosphoprotein</keyword>
<dbReference type="PROSITE" id="PS50112">
    <property type="entry name" value="PAS"/>
    <property type="match status" value="1"/>
</dbReference>
<dbReference type="InterPro" id="IPR052162">
    <property type="entry name" value="Sensor_kinase/Photoreceptor"/>
</dbReference>
<dbReference type="EMBL" id="LGUC01000002">
    <property type="protein sequence ID" value="KPN28989.1"/>
    <property type="molecule type" value="Genomic_DNA"/>
</dbReference>
<evidence type="ECO:0000313" key="12">
    <source>
        <dbReference type="Proteomes" id="UP000050535"/>
    </source>
</evidence>
<dbReference type="InterPro" id="IPR036097">
    <property type="entry name" value="HisK_dim/P_sf"/>
</dbReference>
<dbReference type="SMART" id="SM00086">
    <property type="entry name" value="PAC"/>
    <property type="match status" value="2"/>
</dbReference>
<dbReference type="Pfam" id="PF02518">
    <property type="entry name" value="HATPase_c"/>
    <property type="match status" value="1"/>
</dbReference>
<evidence type="ECO:0000256" key="1">
    <source>
        <dbReference type="ARBA" id="ARBA00000085"/>
    </source>
</evidence>
<dbReference type="PROSITE" id="PS50113">
    <property type="entry name" value="PAC"/>
    <property type="match status" value="2"/>
</dbReference>
<dbReference type="PATRIC" id="fig|699431.3.peg.3304"/>
<evidence type="ECO:0000313" key="11">
    <source>
        <dbReference type="EMBL" id="KPN28989.1"/>
    </source>
</evidence>
<dbReference type="Gene3D" id="3.30.450.20">
    <property type="entry name" value="PAS domain"/>
    <property type="match status" value="2"/>
</dbReference>
<evidence type="ECO:0000256" key="7">
    <source>
        <dbReference type="SAM" id="MobiDB-lite"/>
    </source>
</evidence>
<dbReference type="PANTHER" id="PTHR43304:SF1">
    <property type="entry name" value="PAC DOMAIN-CONTAINING PROTEIN"/>
    <property type="match status" value="1"/>
</dbReference>
<dbReference type="STRING" id="699431.SY89_03223"/>
<dbReference type="Gene3D" id="1.10.287.130">
    <property type="match status" value="1"/>
</dbReference>
<feature type="coiled-coil region" evidence="6">
    <location>
        <begin position="199"/>
        <end position="233"/>
    </location>
</feature>
<dbReference type="InterPro" id="IPR003661">
    <property type="entry name" value="HisK_dim/P_dom"/>
</dbReference>
<dbReference type="EC" id="2.7.13.3" evidence="2"/>
<evidence type="ECO:0000259" key="8">
    <source>
        <dbReference type="PROSITE" id="PS50109"/>
    </source>
</evidence>
<feature type="domain" description="Histidine kinase" evidence="8">
    <location>
        <begin position="226"/>
        <end position="423"/>
    </location>
</feature>
<evidence type="ECO:0000256" key="3">
    <source>
        <dbReference type="ARBA" id="ARBA00022553"/>
    </source>
</evidence>
<dbReference type="InterPro" id="IPR036890">
    <property type="entry name" value="HATPase_C_sf"/>
</dbReference>
<dbReference type="PRINTS" id="PR00344">
    <property type="entry name" value="BCTRLSENSOR"/>
</dbReference>
<dbReference type="GO" id="GO:0006355">
    <property type="term" value="P:regulation of DNA-templated transcription"/>
    <property type="evidence" value="ECO:0007669"/>
    <property type="project" value="InterPro"/>
</dbReference>
<proteinExistence type="predicted"/>
<name>A0A0P7GU34_9EURY</name>
<organism evidence="11 12">
    <name type="scientific">Halolamina pelagica</name>
    <dbReference type="NCBI Taxonomy" id="699431"/>
    <lineage>
        <taxon>Archaea</taxon>
        <taxon>Methanobacteriati</taxon>
        <taxon>Methanobacteriota</taxon>
        <taxon>Stenosarchaea group</taxon>
        <taxon>Halobacteria</taxon>
        <taxon>Halobacteriales</taxon>
        <taxon>Haloferacaceae</taxon>
    </lineage>
</organism>
<dbReference type="SMART" id="SM00091">
    <property type="entry name" value="PAS"/>
    <property type="match status" value="1"/>
</dbReference>
<feature type="region of interest" description="Disordered" evidence="7">
    <location>
        <begin position="516"/>
        <end position="541"/>
    </location>
</feature>
<dbReference type="Proteomes" id="UP000050535">
    <property type="component" value="Unassembled WGS sequence"/>
</dbReference>
<dbReference type="InterPro" id="IPR035965">
    <property type="entry name" value="PAS-like_dom_sf"/>
</dbReference>
<dbReference type="CDD" id="cd00130">
    <property type="entry name" value="PAS"/>
    <property type="match status" value="1"/>
</dbReference>
<evidence type="ECO:0000256" key="2">
    <source>
        <dbReference type="ARBA" id="ARBA00012438"/>
    </source>
</evidence>
<keyword evidence="4" id="KW-0808">Transferase</keyword>
<feature type="domain" description="PAC" evidence="10">
    <location>
        <begin position="165"/>
        <end position="215"/>
    </location>
</feature>
<keyword evidence="5 11" id="KW-0418">Kinase</keyword>
<dbReference type="AlphaFoldDB" id="A0A0P7GU34"/>
<dbReference type="Pfam" id="PF00512">
    <property type="entry name" value="HisKA"/>
    <property type="match status" value="1"/>
</dbReference>
<dbReference type="NCBIfam" id="TIGR00229">
    <property type="entry name" value="sensory_box"/>
    <property type="match status" value="2"/>
</dbReference>
<dbReference type="SUPFAM" id="SSF55874">
    <property type="entry name" value="ATPase domain of HSP90 chaperone/DNA topoisomerase II/histidine kinase"/>
    <property type="match status" value="1"/>
</dbReference>
<protein>
    <recommendedName>
        <fullName evidence="2">histidine kinase</fullName>
        <ecNumber evidence="2">2.7.13.3</ecNumber>
    </recommendedName>
</protein>
<evidence type="ECO:0000256" key="4">
    <source>
        <dbReference type="ARBA" id="ARBA00022679"/>
    </source>
</evidence>
<reference evidence="12" key="1">
    <citation type="submission" date="2013-11" db="EMBL/GenBank/DDBJ databases">
        <authorList>
            <person name="Hoang H.T."/>
            <person name="Killian M.L."/>
            <person name="Madson D.M."/>
            <person name="Arruda P.H.E."/>
            <person name="Sun D."/>
            <person name="Schwartz K.J."/>
            <person name="Yoon K."/>
        </authorList>
    </citation>
    <scope>NUCLEOTIDE SEQUENCE [LARGE SCALE GENOMIC DNA]</scope>
    <source>
        <strain evidence="12">CDK2</strain>
    </source>
</reference>
<dbReference type="InterPro" id="IPR000700">
    <property type="entry name" value="PAS-assoc_C"/>
</dbReference>
<dbReference type="PANTHER" id="PTHR43304">
    <property type="entry name" value="PHYTOCHROME-LIKE PROTEIN CPH1"/>
    <property type="match status" value="1"/>
</dbReference>
<dbReference type="InterPro" id="IPR003594">
    <property type="entry name" value="HATPase_dom"/>
</dbReference>
<dbReference type="Pfam" id="PF00989">
    <property type="entry name" value="PAS"/>
    <property type="match status" value="1"/>
</dbReference>
<evidence type="ECO:0000256" key="5">
    <source>
        <dbReference type="ARBA" id="ARBA00022777"/>
    </source>
</evidence>
<dbReference type="Pfam" id="PF13426">
    <property type="entry name" value="PAS_9"/>
    <property type="match status" value="1"/>
</dbReference>
<dbReference type="InterPro" id="IPR000014">
    <property type="entry name" value="PAS"/>
</dbReference>
<gene>
    <name evidence="11" type="ORF">SY89_03223</name>
</gene>
<evidence type="ECO:0000256" key="6">
    <source>
        <dbReference type="SAM" id="Coils"/>
    </source>
</evidence>
<dbReference type="InterPro" id="IPR005467">
    <property type="entry name" value="His_kinase_dom"/>
</dbReference>
<dbReference type="GO" id="GO:0000155">
    <property type="term" value="F:phosphorelay sensor kinase activity"/>
    <property type="evidence" value="ECO:0007669"/>
    <property type="project" value="InterPro"/>
</dbReference>